<dbReference type="AlphaFoldDB" id="A0A1P8WRU0"/>
<organism evidence="3 4">
    <name type="scientific">Fuerstiella marisgermanici</name>
    <dbReference type="NCBI Taxonomy" id="1891926"/>
    <lineage>
        <taxon>Bacteria</taxon>
        <taxon>Pseudomonadati</taxon>
        <taxon>Planctomycetota</taxon>
        <taxon>Planctomycetia</taxon>
        <taxon>Planctomycetales</taxon>
        <taxon>Planctomycetaceae</taxon>
        <taxon>Fuerstiella</taxon>
    </lineage>
</organism>
<evidence type="ECO:0000256" key="1">
    <source>
        <dbReference type="SAM" id="Coils"/>
    </source>
</evidence>
<protein>
    <recommendedName>
        <fullName evidence="5">DUF5667 domain-containing protein</fullName>
    </recommendedName>
</protein>
<proteinExistence type="predicted"/>
<accession>A0A1P8WRU0</accession>
<evidence type="ECO:0000313" key="3">
    <source>
        <dbReference type="EMBL" id="APZ96773.1"/>
    </source>
</evidence>
<feature type="compositionally biased region" description="Basic and acidic residues" evidence="2">
    <location>
        <begin position="214"/>
        <end position="320"/>
    </location>
</feature>
<feature type="region of interest" description="Disordered" evidence="2">
    <location>
        <begin position="165"/>
        <end position="369"/>
    </location>
</feature>
<gene>
    <name evidence="3" type="ORF">Fuma_06447</name>
</gene>
<keyword evidence="1" id="KW-0175">Coiled coil</keyword>
<evidence type="ECO:0000256" key="2">
    <source>
        <dbReference type="SAM" id="MobiDB-lite"/>
    </source>
</evidence>
<evidence type="ECO:0008006" key="5">
    <source>
        <dbReference type="Google" id="ProtNLM"/>
    </source>
</evidence>
<name>A0A1P8WRU0_9PLAN</name>
<reference evidence="3 4" key="1">
    <citation type="journal article" date="2016" name="Front. Microbiol.">
        <title>Fuerstia marisgermanicae gen. nov., sp. nov., an Unusual Member of the Phylum Planctomycetes from the German Wadden Sea.</title>
        <authorList>
            <person name="Kohn T."/>
            <person name="Heuer A."/>
            <person name="Jogler M."/>
            <person name="Vollmers J."/>
            <person name="Boedeker C."/>
            <person name="Bunk B."/>
            <person name="Rast P."/>
            <person name="Borchert D."/>
            <person name="Glockner I."/>
            <person name="Freese H.M."/>
            <person name="Klenk H.P."/>
            <person name="Overmann J."/>
            <person name="Kaster A.K."/>
            <person name="Rohde M."/>
            <person name="Wiegand S."/>
            <person name="Jogler C."/>
        </authorList>
    </citation>
    <scope>NUCLEOTIDE SEQUENCE [LARGE SCALE GENOMIC DNA]</scope>
    <source>
        <strain evidence="3 4">NH11</strain>
    </source>
</reference>
<feature type="compositionally biased region" description="Polar residues" evidence="2">
    <location>
        <begin position="174"/>
        <end position="188"/>
    </location>
</feature>
<keyword evidence="4" id="KW-1185">Reference proteome</keyword>
<sequence>MKRSDHMRQHQYRTRLWSLLAAIVVTTVGLVATPSFATAQTAANDKAETLKDDALAISGRYARFERLLSQMADLMAIEDPERAELLRRAISQSREQAIRINIDAIAGLLADDSLGDAIDRQQTSADAIRELLKLLQSEDRRSAVERERERLNAVLKDVKNLEAQQRAARATAQNSTGPSNAAPQQQKAANDADKILEGIKEHDKSQVNESEEAGDGKQSDSKDGEPKDSKSKNGEPGDSSKGDEKSSDSEQSGEKSEGGMPEDKGDGDNKDPKDGEKSDGEKQDGEKQDGDEPKEAGDKSDSENSDGKKSDGKSSEKSENESSPNGQPQESERSKKSQQGRQSQQQQQPSQDQNKQDNDEQQAESTPGRVQIEQARQMMQEALEELKKQNREGAVDKQDDAIAKLQDAVKKLEELLRQLREEEKEMILAALEARFQRLLILQTQIHETTVDLAATPRKEWLDTAVSQCRELAQQQVDLTQDCSQVTGLLREDGTSVSIIVAVEDIETDMGSIANRLQETKVGSLTQSMQTDVLEALKELIEATQREMEDMKSEDRKQQQQQQQTSQEKPPLVELMAEIRVLRSLQLRVNRRTKQIHELSLENDTTEAEDLQEQLAELARRQDRLRESAGELSEQMEQKR</sequence>
<feature type="region of interest" description="Disordered" evidence="2">
    <location>
        <begin position="618"/>
        <end position="639"/>
    </location>
</feature>
<dbReference type="KEGG" id="fmr:Fuma_06447"/>
<dbReference type="EMBL" id="CP017641">
    <property type="protein sequence ID" value="APZ96773.1"/>
    <property type="molecule type" value="Genomic_DNA"/>
</dbReference>
<feature type="region of interest" description="Disordered" evidence="2">
    <location>
        <begin position="545"/>
        <end position="570"/>
    </location>
</feature>
<feature type="compositionally biased region" description="Basic and acidic residues" evidence="2">
    <location>
        <begin position="545"/>
        <end position="557"/>
    </location>
</feature>
<dbReference type="OrthoDB" id="258964at2"/>
<feature type="coiled-coil region" evidence="1">
    <location>
        <begin position="369"/>
        <end position="432"/>
    </location>
</feature>
<dbReference type="Proteomes" id="UP000187735">
    <property type="component" value="Chromosome"/>
</dbReference>
<feature type="compositionally biased region" description="Basic and acidic residues" evidence="2">
    <location>
        <begin position="190"/>
        <end position="206"/>
    </location>
</feature>
<evidence type="ECO:0000313" key="4">
    <source>
        <dbReference type="Proteomes" id="UP000187735"/>
    </source>
</evidence>
<dbReference type="RefSeq" id="WP_077027748.1">
    <property type="nucleotide sequence ID" value="NZ_CP017641.1"/>
</dbReference>
<feature type="compositionally biased region" description="Basic and acidic residues" evidence="2">
    <location>
        <begin position="618"/>
        <end position="628"/>
    </location>
</feature>
<feature type="compositionally biased region" description="Low complexity" evidence="2">
    <location>
        <begin position="337"/>
        <end position="353"/>
    </location>
</feature>
<dbReference type="STRING" id="1891926.Fuma_06447"/>